<accession>A0A6P2DAI0</accession>
<keyword evidence="2" id="KW-1185">Reference proteome</keyword>
<dbReference type="InterPro" id="IPR025533">
    <property type="entry name" value="DUF4419"/>
</dbReference>
<sequence>MISLRHLFRRPSFPQRAKTAVTIHVADVTPARRRMRQEPYYAAVRHLIGRRVESASRYYGKLVRFGSLLFRQGPVNPLIAAMHAAYQRHYPVVISPDVIWLTITQGLARHVRLNAEELRHKFVSHVGQKELVVRRDDFIKGSPENPWPEAFEEFSELIRELIGHDRHELFVADFSTTTPTSRAAMEVVLFDAMQPYCRYTFLGLCGIPSIVLEGTPDDWHAITERVKRFDGFGLGRWTTELVPILEAIAASARGNTDPDFWNDMYMWGKSGCNPPYVRGWIKLLFPYVKAPENDTVRLIPSPLFHEDPRSWAPAPDGFPTGHSEAPFEWHYRSEKFNMRFVGGLLGVAQDNDTLALRPEIGWAICDDTPTVPLS</sequence>
<dbReference type="Proteomes" id="UP000464178">
    <property type="component" value="Chromosome"/>
</dbReference>
<organism evidence="1 2">
    <name type="scientific">Gemmata massiliana</name>
    <dbReference type="NCBI Taxonomy" id="1210884"/>
    <lineage>
        <taxon>Bacteria</taxon>
        <taxon>Pseudomonadati</taxon>
        <taxon>Planctomycetota</taxon>
        <taxon>Planctomycetia</taxon>
        <taxon>Gemmatales</taxon>
        <taxon>Gemmataceae</taxon>
        <taxon>Gemmata</taxon>
    </lineage>
</organism>
<dbReference type="Pfam" id="PF14388">
    <property type="entry name" value="DUF4419"/>
    <property type="match status" value="1"/>
</dbReference>
<proteinExistence type="predicted"/>
<dbReference type="EMBL" id="LR593886">
    <property type="protein sequence ID" value="VTR98238.1"/>
    <property type="molecule type" value="Genomic_DNA"/>
</dbReference>
<gene>
    <name evidence="1" type="ORF">SOIL9_03410</name>
</gene>
<dbReference type="AlphaFoldDB" id="A0A6P2DAI0"/>
<evidence type="ECO:0000313" key="2">
    <source>
        <dbReference type="Proteomes" id="UP000464178"/>
    </source>
</evidence>
<evidence type="ECO:0000313" key="1">
    <source>
        <dbReference type="EMBL" id="VTR98238.1"/>
    </source>
</evidence>
<name>A0A6P2DAI0_9BACT</name>
<protein>
    <recommendedName>
        <fullName evidence="3">DUF4419 domain-containing protein</fullName>
    </recommendedName>
</protein>
<reference evidence="1 2" key="1">
    <citation type="submission" date="2019-05" db="EMBL/GenBank/DDBJ databases">
        <authorList>
            <consortium name="Science for Life Laboratories"/>
        </authorList>
    </citation>
    <scope>NUCLEOTIDE SEQUENCE [LARGE SCALE GENOMIC DNA]</scope>
    <source>
        <strain evidence="1">Soil9</strain>
    </source>
</reference>
<dbReference type="RefSeq" id="WP_162671534.1">
    <property type="nucleotide sequence ID" value="NZ_LR593886.1"/>
</dbReference>
<evidence type="ECO:0008006" key="3">
    <source>
        <dbReference type="Google" id="ProtNLM"/>
    </source>
</evidence>
<dbReference type="PANTHER" id="PTHR31252">
    <property type="entry name" value="DUF4419 DOMAIN-CONTAINING PROTEIN"/>
    <property type="match status" value="1"/>
</dbReference>
<dbReference type="KEGG" id="gms:SOIL9_03410"/>
<dbReference type="PANTHER" id="PTHR31252:SF11">
    <property type="entry name" value="DUF4419 DOMAIN-CONTAINING PROTEIN"/>
    <property type="match status" value="1"/>
</dbReference>